<dbReference type="EMBL" id="BAEH01000005">
    <property type="protein sequence ID" value="GAB16544.1"/>
    <property type="molecule type" value="Genomic_DNA"/>
</dbReference>
<dbReference type="PANTHER" id="PTHR30055:SF234">
    <property type="entry name" value="HTH-TYPE TRANSCRIPTIONAL REGULATOR BETI"/>
    <property type="match status" value="1"/>
</dbReference>
<sequence>MGRVANSRTIAQAETKRQLVESARELMLTEGYGATSVAAITQRAGFTTGAFYSNFDSKADVALVVLDSLQSEAREHLAGLVGTSADLAKAVEQIRSWITHTLDSGWPRLELEFALANRGDSTIVATEGARNRSAVDNISGVLSKLLPTAVLDMVPSRRLADLILDLSFGLAVRKIVDPSVTPDHVLDLVDELLSAVAPG</sequence>
<organism evidence="6 7">
    <name type="scientific">Gordonia effusa NBRC 100432</name>
    <dbReference type="NCBI Taxonomy" id="1077974"/>
    <lineage>
        <taxon>Bacteria</taxon>
        <taxon>Bacillati</taxon>
        <taxon>Actinomycetota</taxon>
        <taxon>Actinomycetes</taxon>
        <taxon>Mycobacteriales</taxon>
        <taxon>Gordoniaceae</taxon>
        <taxon>Gordonia</taxon>
    </lineage>
</organism>
<dbReference type="eggNOG" id="COG1309">
    <property type="taxonomic scope" value="Bacteria"/>
</dbReference>
<evidence type="ECO:0000313" key="6">
    <source>
        <dbReference type="EMBL" id="GAB16544.1"/>
    </source>
</evidence>
<accession>H0QUP3</accession>
<gene>
    <name evidence="6" type="ORF">GOEFS_005_00030</name>
</gene>
<evidence type="ECO:0000256" key="2">
    <source>
        <dbReference type="ARBA" id="ARBA00023125"/>
    </source>
</evidence>
<dbReference type="RefSeq" id="WP_007315882.1">
    <property type="nucleotide sequence ID" value="NZ_BAEH01000005.1"/>
</dbReference>
<dbReference type="GO" id="GO:0000976">
    <property type="term" value="F:transcription cis-regulatory region binding"/>
    <property type="evidence" value="ECO:0007669"/>
    <property type="project" value="TreeGrafter"/>
</dbReference>
<evidence type="ECO:0000313" key="7">
    <source>
        <dbReference type="Proteomes" id="UP000035034"/>
    </source>
</evidence>
<keyword evidence="3" id="KW-0804">Transcription</keyword>
<dbReference type="InterPro" id="IPR009057">
    <property type="entry name" value="Homeodomain-like_sf"/>
</dbReference>
<comment type="caution">
    <text evidence="6">The sequence shown here is derived from an EMBL/GenBank/DDBJ whole genome shotgun (WGS) entry which is preliminary data.</text>
</comment>
<dbReference type="PROSITE" id="PS50977">
    <property type="entry name" value="HTH_TETR_2"/>
    <property type="match status" value="1"/>
</dbReference>
<evidence type="ECO:0000256" key="3">
    <source>
        <dbReference type="ARBA" id="ARBA00023163"/>
    </source>
</evidence>
<feature type="domain" description="HTH tetR-type" evidence="5">
    <location>
        <begin position="13"/>
        <end position="73"/>
    </location>
</feature>
<proteinExistence type="predicted"/>
<name>H0QUP3_9ACTN</name>
<reference evidence="6 7" key="1">
    <citation type="submission" date="2011-12" db="EMBL/GenBank/DDBJ databases">
        <title>Whole genome shotgun sequence of Gordonia effusa NBRC 100432.</title>
        <authorList>
            <person name="Yoshida I."/>
            <person name="Takarada H."/>
            <person name="Hosoyama A."/>
            <person name="Tsuchikane K."/>
            <person name="Katsumata H."/>
            <person name="Yamazaki S."/>
            <person name="Fujita N."/>
        </authorList>
    </citation>
    <scope>NUCLEOTIDE SEQUENCE [LARGE SCALE GENOMIC DNA]</scope>
    <source>
        <strain evidence="6 7">NBRC 100432</strain>
    </source>
</reference>
<keyword evidence="2 4" id="KW-0238">DNA-binding</keyword>
<evidence type="ECO:0000259" key="5">
    <source>
        <dbReference type="PROSITE" id="PS50977"/>
    </source>
</evidence>
<dbReference type="PRINTS" id="PR00455">
    <property type="entry name" value="HTHTETR"/>
</dbReference>
<protein>
    <submittedName>
        <fullName evidence="6">Putative TetR family transcriptional regulator</fullName>
    </submittedName>
</protein>
<dbReference type="InterPro" id="IPR001647">
    <property type="entry name" value="HTH_TetR"/>
</dbReference>
<evidence type="ECO:0000256" key="1">
    <source>
        <dbReference type="ARBA" id="ARBA00023015"/>
    </source>
</evidence>
<dbReference type="InterPro" id="IPR050109">
    <property type="entry name" value="HTH-type_TetR-like_transc_reg"/>
</dbReference>
<dbReference type="GO" id="GO:0003700">
    <property type="term" value="F:DNA-binding transcription factor activity"/>
    <property type="evidence" value="ECO:0007669"/>
    <property type="project" value="TreeGrafter"/>
</dbReference>
<dbReference type="OrthoDB" id="7252896at2"/>
<dbReference type="Proteomes" id="UP000035034">
    <property type="component" value="Unassembled WGS sequence"/>
</dbReference>
<keyword evidence="1" id="KW-0805">Transcription regulation</keyword>
<keyword evidence="7" id="KW-1185">Reference proteome</keyword>
<dbReference type="Pfam" id="PF00440">
    <property type="entry name" value="TetR_N"/>
    <property type="match status" value="1"/>
</dbReference>
<feature type="DNA-binding region" description="H-T-H motif" evidence="4">
    <location>
        <begin position="36"/>
        <end position="55"/>
    </location>
</feature>
<dbReference type="PANTHER" id="PTHR30055">
    <property type="entry name" value="HTH-TYPE TRANSCRIPTIONAL REGULATOR RUTR"/>
    <property type="match status" value="1"/>
</dbReference>
<dbReference type="Gene3D" id="1.10.357.10">
    <property type="entry name" value="Tetracycline Repressor, domain 2"/>
    <property type="match status" value="1"/>
</dbReference>
<dbReference type="STRING" id="1077974.GOEFS_005_00030"/>
<dbReference type="AlphaFoldDB" id="H0QUP3"/>
<evidence type="ECO:0000256" key="4">
    <source>
        <dbReference type="PROSITE-ProRule" id="PRU00335"/>
    </source>
</evidence>
<dbReference type="SUPFAM" id="SSF46689">
    <property type="entry name" value="Homeodomain-like"/>
    <property type="match status" value="1"/>
</dbReference>